<dbReference type="NCBIfam" id="TIGR03956">
    <property type="entry name" value="rSAM_HydE"/>
    <property type="match status" value="1"/>
</dbReference>
<evidence type="ECO:0000313" key="10">
    <source>
        <dbReference type="Proteomes" id="UP000267250"/>
    </source>
</evidence>
<feature type="domain" description="Radical SAM core" evidence="8">
    <location>
        <begin position="153"/>
        <end position="373"/>
    </location>
</feature>
<comment type="cofactor">
    <cofactor evidence="1">
        <name>[4Fe-4S] cluster</name>
        <dbReference type="ChEBI" id="CHEBI:49883"/>
    </cofactor>
</comment>
<keyword evidence="10" id="KW-1185">Reference proteome</keyword>
<dbReference type="RefSeq" id="WP_127016870.1">
    <property type="nucleotide sequence ID" value="NZ_CP016379.1"/>
</dbReference>
<dbReference type="PANTHER" id="PTHR43726">
    <property type="entry name" value="3-METHYLORNITHINE SYNTHASE"/>
    <property type="match status" value="1"/>
</dbReference>
<dbReference type="PANTHER" id="PTHR43726:SF1">
    <property type="entry name" value="BIOTIN SYNTHASE"/>
    <property type="match status" value="1"/>
</dbReference>
<evidence type="ECO:0000256" key="2">
    <source>
        <dbReference type="ARBA" id="ARBA00022485"/>
    </source>
</evidence>
<evidence type="ECO:0000256" key="7">
    <source>
        <dbReference type="ARBA" id="ARBA00034078"/>
    </source>
</evidence>
<dbReference type="GO" id="GO:0016740">
    <property type="term" value="F:transferase activity"/>
    <property type="evidence" value="ECO:0007669"/>
    <property type="project" value="TreeGrafter"/>
</dbReference>
<dbReference type="SFLD" id="SFLDG01082">
    <property type="entry name" value="B12-binding_domain_containing"/>
    <property type="match status" value="1"/>
</dbReference>
<organism evidence="9 10">
    <name type="scientific">Anoxybacter fermentans</name>
    <dbReference type="NCBI Taxonomy" id="1323375"/>
    <lineage>
        <taxon>Bacteria</taxon>
        <taxon>Bacillati</taxon>
        <taxon>Bacillota</taxon>
        <taxon>Clostridia</taxon>
        <taxon>Halanaerobiales</taxon>
        <taxon>Anoxybacter</taxon>
    </lineage>
</organism>
<keyword evidence="2" id="KW-0004">4Fe-4S</keyword>
<dbReference type="Gene3D" id="3.20.20.70">
    <property type="entry name" value="Aldolase class I"/>
    <property type="match status" value="1"/>
</dbReference>
<dbReference type="InterPro" id="IPR034422">
    <property type="entry name" value="HydE/PylB-like"/>
</dbReference>
<dbReference type="KEGG" id="aft:BBF96_09100"/>
<gene>
    <name evidence="9" type="ORF">BBF96_09100</name>
</gene>
<evidence type="ECO:0000256" key="6">
    <source>
        <dbReference type="ARBA" id="ARBA00023014"/>
    </source>
</evidence>
<dbReference type="Proteomes" id="UP000267250">
    <property type="component" value="Chromosome"/>
</dbReference>
<dbReference type="SFLD" id="SFLDS00029">
    <property type="entry name" value="Radical_SAM"/>
    <property type="match status" value="1"/>
</dbReference>
<dbReference type="OrthoDB" id="9775764at2"/>
<evidence type="ECO:0000256" key="3">
    <source>
        <dbReference type="ARBA" id="ARBA00022691"/>
    </source>
</evidence>
<dbReference type="SFLD" id="SFLDG01060">
    <property type="entry name" value="BATS_domain_containing"/>
    <property type="match status" value="1"/>
</dbReference>
<dbReference type="GO" id="GO:0042364">
    <property type="term" value="P:water-soluble vitamin biosynthetic process"/>
    <property type="evidence" value="ECO:0007669"/>
    <property type="project" value="UniProtKB-ARBA"/>
</dbReference>
<dbReference type="SMART" id="SM00876">
    <property type="entry name" value="BATS"/>
    <property type="match status" value="1"/>
</dbReference>
<evidence type="ECO:0000259" key="8">
    <source>
        <dbReference type="PROSITE" id="PS51918"/>
    </source>
</evidence>
<dbReference type="Pfam" id="PF11823">
    <property type="entry name" value="Se_S_carrier"/>
    <property type="match status" value="1"/>
</dbReference>
<dbReference type="InterPro" id="IPR021778">
    <property type="entry name" value="Se/S_carrier-like"/>
</dbReference>
<dbReference type="EMBL" id="CP016379">
    <property type="protein sequence ID" value="AZR73528.1"/>
    <property type="molecule type" value="Genomic_DNA"/>
</dbReference>
<dbReference type="InterPro" id="IPR007197">
    <property type="entry name" value="rSAM"/>
</dbReference>
<dbReference type="CDD" id="cd01335">
    <property type="entry name" value="Radical_SAM"/>
    <property type="match status" value="1"/>
</dbReference>
<keyword evidence="6" id="KW-0411">Iron-sulfur</keyword>
<dbReference type="GO" id="GO:0046872">
    <property type="term" value="F:metal ion binding"/>
    <property type="evidence" value="ECO:0007669"/>
    <property type="project" value="UniProtKB-KW"/>
</dbReference>
<dbReference type="Pfam" id="PF04055">
    <property type="entry name" value="Radical_SAM"/>
    <property type="match status" value="1"/>
</dbReference>
<dbReference type="GO" id="GO:0044272">
    <property type="term" value="P:sulfur compound biosynthetic process"/>
    <property type="evidence" value="ECO:0007669"/>
    <property type="project" value="UniProtKB-ARBA"/>
</dbReference>
<dbReference type="InterPro" id="IPR006638">
    <property type="entry name" value="Elp3/MiaA/NifB-like_rSAM"/>
</dbReference>
<proteinExistence type="predicted"/>
<dbReference type="GO" id="GO:0051539">
    <property type="term" value="F:4 iron, 4 sulfur cluster binding"/>
    <property type="evidence" value="ECO:0007669"/>
    <property type="project" value="UniProtKB-KW"/>
</dbReference>
<dbReference type="SFLD" id="SFLDG01280">
    <property type="entry name" value="HydE/PylB-like"/>
    <property type="match status" value="1"/>
</dbReference>
<evidence type="ECO:0000313" key="9">
    <source>
        <dbReference type="EMBL" id="AZR73528.1"/>
    </source>
</evidence>
<evidence type="ECO:0000256" key="5">
    <source>
        <dbReference type="ARBA" id="ARBA00023004"/>
    </source>
</evidence>
<accession>A0A3S9SZ49</accession>
<keyword evidence="5" id="KW-0408">Iron</keyword>
<dbReference type="InterPro" id="IPR013785">
    <property type="entry name" value="Aldolase_TIM"/>
</dbReference>
<dbReference type="PROSITE" id="PS51918">
    <property type="entry name" value="RADICAL_SAM"/>
    <property type="match status" value="1"/>
</dbReference>
<comment type="cofactor">
    <cofactor evidence="7">
        <name>[2Fe-2S] cluster</name>
        <dbReference type="ChEBI" id="CHEBI:190135"/>
    </cofactor>
</comment>
<protein>
    <submittedName>
        <fullName evidence="9">[FeFe] hydrogenase H-cluster radical SAM maturase HydE</fullName>
    </submittedName>
</protein>
<sequence>MALRDRFLKKIRTGQEYILICSSTNHMLKAEKLIRSSGINVEMIPTPQGLGSACTTALLFDSKDKVQVEKLIERHDVAYEGIYPLIKKDRREAWQEVFVYSISESVLSILEKVAVDEVLSKEEIITLLSIESEEEKAALFKAADLMREECVGPKVDIRGAIEFSNYCIRSCNYCGLRKENRKLHRYRMTIDEILAVAYRMKEMGIKTVILQSGEDPFYTVELIEEIIKTIKAELGMRITLSLGERSYEEYRRFKEAGANNYLLKIEAANQKLFYKAHPDGDWEKRAKHTRWLKELGYIVGSGNIIGLPGQTVEDIAEDILFFKKYGIHMIGIGPFIPAANSPWANLNPGTVDMTLKTLAVTRLVCQNVYIPATTALATLSKEGFIKALRAGTNTIMLIMTPPIYREKYQIYSNKNMVNLDFAVECIEKAQRELPSYIKV</sequence>
<dbReference type="SUPFAM" id="SSF102114">
    <property type="entry name" value="Radical SAM enzymes"/>
    <property type="match status" value="1"/>
</dbReference>
<name>A0A3S9SZ49_9FIRM</name>
<reference evidence="9 10" key="1">
    <citation type="submission" date="2016-07" db="EMBL/GenBank/DDBJ databases">
        <title>Genome and transcriptome analysis of iron-reducing fermentative bacteria Anoxybacter fermentans.</title>
        <authorList>
            <person name="Zeng X."/>
            <person name="Shao Z."/>
        </authorList>
    </citation>
    <scope>NUCLEOTIDE SEQUENCE [LARGE SCALE GENOMIC DNA]</scope>
    <source>
        <strain evidence="9 10">DY22613</strain>
    </source>
</reference>
<dbReference type="SMART" id="SM00729">
    <property type="entry name" value="Elp3"/>
    <property type="match status" value="1"/>
</dbReference>
<evidence type="ECO:0000256" key="4">
    <source>
        <dbReference type="ARBA" id="ARBA00022723"/>
    </source>
</evidence>
<keyword evidence="3" id="KW-0949">S-adenosyl-L-methionine</keyword>
<dbReference type="AlphaFoldDB" id="A0A3S9SZ49"/>
<dbReference type="InterPro" id="IPR024021">
    <property type="entry name" value="FeFe-hyd_HydE_rSAM"/>
</dbReference>
<evidence type="ECO:0000256" key="1">
    <source>
        <dbReference type="ARBA" id="ARBA00001966"/>
    </source>
</evidence>
<dbReference type="InterPro" id="IPR010722">
    <property type="entry name" value="BATS_dom"/>
</dbReference>
<dbReference type="InterPro" id="IPR058240">
    <property type="entry name" value="rSAM_sf"/>
</dbReference>
<keyword evidence="4" id="KW-0479">Metal-binding</keyword>